<gene>
    <name evidence="1" type="ORF">CGC54_02330</name>
</gene>
<proteinExistence type="predicted"/>
<dbReference type="Pfam" id="PF14281">
    <property type="entry name" value="PDDEXK_4"/>
    <property type="match status" value="1"/>
</dbReference>
<dbReference type="EMBL" id="CP022389">
    <property type="protein sequence ID" value="ATA93257.1"/>
    <property type="molecule type" value="Genomic_DNA"/>
</dbReference>
<protein>
    <recommendedName>
        <fullName evidence="3">PD-(D/E)XK nuclease superfamily protein</fullName>
    </recommendedName>
</protein>
<evidence type="ECO:0008006" key="3">
    <source>
        <dbReference type="Google" id="ProtNLM"/>
    </source>
</evidence>
<evidence type="ECO:0000313" key="2">
    <source>
        <dbReference type="Proteomes" id="UP000243753"/>
    </source>
</evidence>
<dbReference type="Proteomes" id="UP000243753">
    <property type="component" value="Chromosome"/>
</dbReference>
<dbReference type="RefSeq" id="WP_095918431.1">
    <property type="nucleotide sequence ID" value="NZ_CP022389.1"/>
</dbReference>
<reference evidence="2" key="1">
    <citation type="submission" date="2017-06" db="EMBL/GenBank/DDBJ databases">
        <title>Capnocytophaga spp. assemblies.</title>
        <authorList>
            <person name="Gulvik C.A."/>
        </authorList>
    </citation>
    <scope>NUCLEOTIDE SEQUENCE [LARGE SCALE GENOMIC DNA]</scope>
    <source>
        <strain evidence="2">H3936</strain>
    </source>
</reference>
<name>A0AAC9Z3T5_9FLAO</name>
<evidence type="ECO:0000313" key="1">
    <source>
        <dbReference type="EMBL" id="ATA93257.1"/>
    </source>
</evidence>
<sequence>MNIQKNYFDVIDFGKIINWHQQYKEEQNKRQKEGLNFNIFDVFWRSGIGIGETTQSKLLKFLLDPTETHGCGNLFLLKFLKMLNIEQPEKGTWEISAEKGRVDILLKRNFPQSVIVIENKSNWAVNQWNQLYRYWYQEIFSKTKQTEKTFYLENKNCYMVVYLAPTSKKEPTEQTLTKPEDFPSDLPKKIPMEITLKTFYDDIYQWLENCKSKIPTHNQRVIQYVNQYQELCKNL</sequence>
<dbReference type="InterPro" id="IPR029470">
    <property type="entry name" value="PDDEXK_4"/>
</dbReference>
<dbReference type="AlphaFoldDB" id="A0AAC9Z3T5"/>
<accession>A0AAC9Z3T5</accession>
<organism evidence="1 2">
    <name type="scientific">Capnocytophaga canimorsus</name>
    <dbReference type="NCBI Taxonomy" id="28188"/>
    <lineage>
        <taxon>Bacteria</taxon>
        <taxon>Pseudomonadati</taxon>
        <taxon>Bacteroidota</taxon>
        <taxon>Flavobacteriia</taxon>
        <taxon>Flavobacteriales</taxon>
        <taxon>Flavobacteriaceae</taxon>
        <taxon>Capnocytophaga</taxon>
    </lineage>
</organism>